<name>A0A7R7TYB7_9MYCO</name>
<dbReference type="OrthoDB" id="4426778at2"/>
<gene>
    <name evidence="1" type="ORF">MHEC_41050</name>
</gene>
<dbReference type="Proteomes" id="UP000595446">
    <property type="component" value="Chromosome"/>
</dbReference>
<keyword evidence="2" id="KW-1185">Reference proteome</keyword>
<evidence type="ECO:0000313" key="1">
    <source>
        <dbReference type="EMBL" id="BCO37672.1"/>
    </source>
</evidence>
<evidence type="ECO:0000313" key="2">
    <source>
        <dbReference type="Proteomes" id="UP000595446"/>
    </source>
</evidence>
<sequence length="47" mass="5024">MLKKQPPSAGPTSRRYSAEQKAGAARMVRTLRTELGTEHGVIQGVAS</sequence>
<evidence type="ECO:0008006" key="3">
    <source>
        <dbReference type="Google" id="ProtNLM"/>
    </source>
</evidence>
<dbReference type="EMBL" id="AP024237">
    <property type="protein sequence ID" value="BCO37672.1"/>
    <property type="molecule type" value="Genomic_DNA"/>
</dbReference>
<dbReference type="AlphaFoldDB" id="A0A7R7TYB7"/>
<organism evidence="1 2">
    <name type="scientific">Mycobacterium heckeshornense</name>
    <dbReference type="NCBI Taxonomy" id="110505"/>
    <lineage>
        <taxon>Bacteria</taxon>
        <taxon>Bacillati</taxon>
        <taxon>Actinomycetota</taxon>
        <taxon>Actinomycetes</taxon>
        <taxon>Mycobacteriales</taxon>
        <taxon>Mycobacteriaceae</taxon>
        <taxon>Mycobacterium</taxon>
    </lineage>
</organism>
<proteinExistence type="predicted"/>
<accession>A0A7R7TYB7</accession>
<reference evidence="1 2" key="1">
    <citation type="submission" date="2020-12" db="EMBL/GenBank/DDBJ databases">
        <title>Complete genome sequence of Mycobacterium heckeshornense JCM 15655T, closely related to a pathogenic non-tuberculous mycobacterial species Mycobacterium xenopi.</title>
        <authorList>
            <person name="Yoshida M."/>
            <person name="Fukano H."/>
            <person name="Asakura T."/>
            <person name="Suzuki M."/>
            <person name="Hoshino Y."/>
        </authorList>
    </citation>
    <scope>NUCLEOTIDE SEQUENCE [LARGE SCALE GENOMIC DNA]</scope>
    <source>
        <strain evidence="1 2">JCM 15655</strain>
    </source>
</reference>
<protein>
    <recommendedName>
        <fullName evidence="3">Transposase</fullName>
    </recommendedName>
</protein>